<feature type="domain" description="NAD-dependent epimerase/dehydratase" evidence="3">
    <location>
        <begin position="4"/>
        <end position="240"/>
    </location>
</feature>
<dbReference type="PANTHER" id="PTHR10366:SF564">
    <property type="entry name" value="STEROL-4-ALPHA-CARBOXYLATE 3-DEHYDROGENASE, DECARBOXYLATING"/>
    <property type="match status" value="1"/>
</dbReference>
<evidence type="ECO:0000313" key="4">
    <source>
        <dbReference type="EMBL" id="RAX37786.1"/>
    </source>
</evidence>
<sequence length="325" mass="35087">MSKILVTGGSGFVGSHVVAKLLKEGHEVRTTIRSAGREAEVREMVRNAGLQVGKELSFSLADLTNDHGWPAAVAGCDYVLHVASPFPQQAPENEEELIVPARDGTLRVLRAARDAGVKRVVLTSSFAAIGYGHTNYDRIFDEEDWTDPNGPDVQPYIKSKVLAERAAWDFIAREGSSLEMSVVNPVGIFGPVLGPDISASIAFIKQLLEGAPPLPGLSFGMVDVRDLADLHILAMTADAAKGQRFIGVSGDVVTLFDVAKIIKEKLGELASIVQTPEMEKVASAPVRRSTSEKAMRVLGWRPRPKEETIIDTAQSLFRYGVVSSV</sequence>
<reference evidence="4 5" key="1">
    <citation type="submission" date="2018-06" db="EMBL/GenBank/DDBJ databases">
        <title>Whole Genome Sequence of an efficient microsymbiont, Rhizobium tropici.</title>
        <authorList>
            <person name="Srinivasan R."/>
            <person name="Singh H.V."/>
            <person name="Srivastava R."/>
            <person name="Kumari B."/>
            <person name="Radhakrishna A."/>
        </authorList>
    </citation>
    <scope>NUCLEOTIDE SEQUENCE [LARGE SCALE GENOMIC DNA]</scope>
    <source>
        <strain evidence="4 5">IGFRI Rhizo-19</strain>
    </source>
</reference>
<dbReference type="InterPro" id="IPR036291">
    <property type="entry name" value="NAD(P)-bd_dom_sf"/>
</dbReference>
<dbReference type="RefSeq" id="WP_112345396.1">
    <property type="nucleotide sequence ID" value="NZ_QMKK01000057.1"/>
</dbReference>
<dbReference type="GO" id="GO:0016616">
    <property type="term" value="F:oxidoreductase activity, acting on the CH-OH group of donors, NAD or NADP as acceptor"/>
    <property type="evidence" value="ECO:0007669"/>
    <property type="project" value="TreeGrafter"/>
</dbReference>
<accession>A0A329Y271</accession>
<dbReference type="Gene3D" id="3.40.50.720">
    <property type="entry name" value="NAD(P)-binding Rossmann-like Domain"/>
    <property type="match status" value="1"/>
</dbReference>
<protein>
    <submittedName>
        <fullName evidence="4">Aldehyde reductase</fullName>
    </submittedName>
</protein>
<keyword evidence="1" id="KW-0560">Oxidoreductase</keyword>
<dbReference type="PANTHER" id="PTHR10366">
    <property type="entry name" value="NAD DEPENDENT EPIMERASE/DEHYDRATASE"/>
    <property type="match status" value="1"/>
</dbReference>
<dbReference type="SUPFAM" id="SSF51735">
    <property type="entry name" value="NAD(P)-binding Rossmann-fold domains"/>
    <property type="match status" value="1"/>
</dbReference>
<comment type="caution">
    <text evidence="4">The sequence shown here is derived from an EMBL/GenBank/DDBJ whole genome shotgun (WGS) entry which is preliminary data.</text>
</comment>
<proteinExistence type="inferred from homology"/>
<evidence type="ECO:0000256" key="2">
    <source>
        <dbReference type="ARBA" id="ARBA00023445"/>
    </source>
</evidence>
<dbReference type="AlphaFoldDB" id="A0A329Y271"/>
<organism evidence="4 5">
    <name type="scientific">Rhizobium tropici</name>
    <dbReference type="NCBI Taxonomy" id="398"/>
    <lineage>
        <taxon>Bacteria</taxon>
        <taxon>Pseudomonadati</taxon>
        <taxon>Pseudomonadota</taxon>
        <taxon>Alphaproteobacteria</taxon>
        <taxon>Hyphomicrobiales</taxon>
        <taxon>Rhizobiaceae</taxon>
        <taxon>Rhizobium/Agrobacterium group</taxon>
        <taxon>Rhizobium</taxon>
    </lineage>
</organism>
<evidence type="ECO:0000313" key="5">
    <source>
        <dbReference type="Proteomes" id="UP000251205"/>
    </source>
</evidence>
<dbReference type="Pfam" id="PF01370">
    <property type="entry name" value="Epimerase"/>
    <property type="match status" value="1"/>
</dbReference>
<dbReference type="CDD" id="cd05227">
    <property type="entry name" value="AR_SDR_e"/>
    <property type="match status" value="1"/>
</dbReference>
<dbReference type="InterPro" id="IPR001509">
    <property type="entry name" value="Epimerase_deHydtase"/>
</dbReference>
<comment type="similarity">
    <text evidence="2">Belongs to the NAD(P)-dependent epimerase/dehydratase family. Dihydroflavonol-4-reductase subfamily.</text>
</comment>
<dbReference type="InterPro" id="IPR050425">
    <property type="entry name" value="NAD(P)_dehydrat-like"/>
</dbReference>
<dbReference type="OrthoDB" id="9778052at2"/>
<dbReference type="FunFam" id="3.40.50.720:FF:000336">
    <property type="entry name" value="Aldehyde reductase"/>
    <property type="match status" value="1"/>
</dbReference>
<dbReference type="EMBL" id="QMKK01000057">
    <property type="protein sequence ID" value="RAX37786.1"/>
    <property type="molecule type" value="Genomic_DNA"/>
</dbReference>
<name>A0A329Y271_RHITR</name>
<gene>
    <name evidence="4" type="ORF">DQ393_30245</name>
</gene>
<dbReference type="Proteomes" id="UP000251205">
    <property type="component" value="Unassembled WGS sequence"/>
</dbReference>
<evidence type="ECO:0000256" key="1">
    <source>
        <dbReference type="ARBA" id="ARBA00023002"/>
    </source>
</evidence>
<evidence type="ECO:0000259" key="3">
    <source>
        <dbReference type="Pfam" id="PF01370"/>
    </source>
</evidence>